<gene>
    <name evidence="5" type="ORF">CLODIP_2_CD10707</name>
</gene>
<comment type="caution">
    <text evidence="5">The sequence shown here is derived from an EMBL/GenBank/DDBJ whole genome shotgun (WGS) entry which is preliminary data.</text>
</comment>
<dbReference type="PANTHER" id="PTHR12806">
    <property type="entry name" value="EAP30 SUBUNIT OF ELL COMPLEX"/>
    <property type="match status" value="1"/>
</dbReference>
<dbReference type="InterPro" id="IPR036390">
    <property type="entry name" value="WH_DNA-bd_sf"/>
</dbReference>
<dbReference type="CDD" id="cd01285">
    <property type="entry name" value="nucleoside_deaminase"/>
    <property type="match status" value="1"/>
</dbReference>
<proteinExistence type="inferred from homology"/>
<keyword evidence="6" id="KW-1185">Reference proteome</keyword>
<dbReference type="Gene3D" id="3.40.140.10">
    <property type="entry name" value="Cytidine Deaminase, domain 2"/>
    <property type="match status" value="1"/>
</dbReference>
<dbReference type="InterPro" id="IPR002125">
    <property type="entry name" value="CMP_dCMP_dom"/>
</dbReference>
<dbReference type="PANTHER" id="PTHR12806:SF0">
    <property type="entry name" value="VACUOLAR-SORTING PROTEIN SNF8"/>
    <property type="match status" value="1"/>
</dbReference>
<protein>
    <recommendedName>
        <fullName evidence="2">Vacuolar-sorting protein SNF8</fullName>
    </recommendedName>
    <alternativeName>
        <fullName evidence="3">ESCRT-II complex subunit VPS22</fullName>
    </alternativeName>
</protein>
<evidence type="ECO:0000256" key="3">
    <source>
        <dbReference type="ARBA" id="ARBA00030097"/>
    </source>
</evidence>
<dbReference type="SUPFAM" id="SSF53927">
    <property type="entry name" value="Cytidine deaminase-like"/>
    <property type="match status" value="1"/>
</dbReference>
<dbReference type="PROSITE" id="PS51747">
    <property type="entry name" value="CYT_DCMP_DEAMINASES_2"/>
    <property type="match status" value="1"/>
</dbReference>
<name>A0A8S1CF96_9INSE</name>
<accession>A0A8S1CF96</accession>
<dbReference type="GO" id="GO:0000814">
    <property type="term" value="C:ESCRT II complex"/>
    <property type="evidence" value="ECO:0007669"/>
    <property type="project" value="InterPro"/>
</dbReference>
<organism evidence="5 6">
    <name type="scientific">Cloeon dipterum</name>
    <dbReference type="NCBI Taxonomy" id="197152"/>
    <lineage>
        <taxon>Eukaryota</taxon>
        <taxon>Metazoa</taxon>
        <taxon>Ecdysozoa</taxon>
        <taxon>Arthropoda</taxon>
        <taxon>Hexapoda</taxon>
        <taxon>Insecta</taxon>
        <taxon>Pterygota</taxon>
        <taxon>Palaeoptera</taxon>
        <taxon>Ephemeroptera</taxon>
        <taxon>Pisciforma</taxon>
        <taxon>Baetidae</taxon>
        <taxon>Cloeon</taxon>
    </lineage>
</organism>
<evidence type="ECO:0000256" key="2">
    <source>
        <dbReference type="ARBA" id="ARBA00017052"/>
    </source>
</evidence>
<dbReference type="EMBL" id="CADEPI010000052">
    <property type="protein sequence ID" value="CAB3370437.1"/>
    <property type="molecule type" value="Genomic_DNA"/>
</dbReference>
<comment type="similarity">
    <text evidence="1">Belongs to the SNF8 family.</text>
</comment>
<dbReference type="InterPro" id="IPR036388">
    <property type="entry name" value="WH-like_DNA-bd_sf"/>
</dbReference>
<reference evidence="5 6" key="1">
    <citation type="submission" date="2020-04" db="EMBL/GenBank/DDBJ databases">
        <authorList>
            <person name="Alioto T."/>
            <person name="Alioto T."/>
            <person name="Gomez Garrido J."/>
        </authorList>
    </citation>
    <scope>NUCLEOTIDE SEQUENCE [LARGE SCALE GENOMIC DNA]</scope>
</reference>
<dbReference type="GO" id="GO:0043328">
    <property type="term" value="P:protein transport to vacuole involved in ubiquitin-dependent protein catabolic process via the multivesicular body sorting pathway"/>
    <property type="evidence" value="ECO:0007669"/>
    <property type="project" value="TreeGrafter"/>
</dbReference>
<dbReference type="Pfam" id="PF00383">
    <property type="entry name" value="dCMP_cyt_deam_1"/>
    <property type="match status" value="1"/>
</dbReference>
<sequence>MRRRTGVGAIHKQKLEQEKYKDKGSEMQESHLEQMSRQMEVFRANLEEFAGKHKHEIKKNAQFRRQFQSMCAAIGVDPLASGKGFWSVLGIGDFYFELSVQIIEICLATNYKNGGLISMRELLERLARTRTQEVSAEDVLNAGKKLRKLGNGFSIVAIGPGQHLVQSVPGELNMDHTTVLQKASDTGRTSVDDLCRSLAWDRERAERALEHMLKEGLAWIDTQEEGLAQILRTMEERWAPILADCYLSGEVPVTKSFVCDILDAKSTGKVIQILNSMYPEPRLSHLKRVNSDKKKNLLQVLLTEEKETLEKILQCFAEKDIRVSEPFVVTVPAEGAKTKRQNQFATCLWPVAVFTADKYLESVIEGTNFSEKDKSEINNLMVVALKAAERSKRLGGKGVGAVVAFKGKVLGVGCDLRTRHPLKHACAAVLDMVSWVKQGRQGDPPPWAAPDLAECDFATLRAPESYLCTNYDVVVTREPCTFCAMALLHNRVKRVFYGCAATQGALGSRVKLHTLPGINHRYEVFGRVMREECAQMVAACDVKHDCCS</sequence>
<dbReference type="SUPFAM" id="SSF46785">
    <property type="entry name" value="Winged helix' DNA-binding domain"/>
    <property type="match status" value="2"/>
</dbReference>
<dbReference type="InterPro" id="IPR016193">
    <property type="entry name" value="Cytidine_deaminase-like"/>
</dbReference>
<dbReference type="Proteomes" id="UP000494165">
    <property type="component" value="Unassembled WGS sequence"/>
</dbReference>
<dbReference type="InterPro" id="IPR016689">
    <property type="entry name" value="ESCRT-2_cplx_Snf8"/>
</dbReference>
<evidence type="ECO:0000313" key="5">
    <source>
        <dbReference type="EMBL" id="CAB3370437.1"/>
    </source>
</evidence>
<dbReference type="OrthoDB" id="283883at2759"/>
<dbReference type="GO" id="GO:0003824">
    <property type="term" value="F:catalytic activity"/>
    <property type="evidence" value="ECO:0007669"/>
    <property type="project" value="InterPro"/>
</dbReference>
<evidence type="ECO:0000259" key="4">
    <source>
        <dbReference type="PROSITE" id="PS51747"/>
    </source>
</evidence>
<dbReference type="Gene3D" id="1.10.10.10">
    <property type="entry name" value="Winged helix-like DNA-binding domain superfamily/Winged helix DNA-binding domain"/>
    <property type="match status" value="2"/>
</dbReference>
<dbReference type="Gene3D" id="6.10.140.180">
    <property type="match status" value="1"/>
</dbReference>
<feature type="domain" description="CMP/dCMP-type deaminase" evidence="4">
    <location>
        <begin position="375"/>
        <end position="509"/>
    </location>
</feature>
<evidence type="ECO:0000256" key="1">
    <source>
        <dbReference type="ARBA" id="ARBA00009834"/>
    </source>
</evidence>
<dbReference type="InterPro" id="IPR040608">
    <property type="entry name" value="Snf8/Vps36"/>
</dbReference>
<dbReference type="Pfam" id="PF04157">
    <property type="entry name" value="EAP30"/>
    <property type="match status" value="1"/>
</dbReference>
<evidence type="ECO:0000313" key="6">
    <source>
        <dbReference type="Proteomes" id="UP000494165"/>
    </source>
</evidence>
<dbReference type="AlphaFoldDB" id="A0A8S1CF96"/>